<proteinExistence type="predicted"/>
<dbReference type="Proteomes" id="UP000470446">
    <property type="component" value="Unassembled WGS sequence"/>
</dbReference>
<dbReference type="CDD" id="cd16936">
    <property type="entry name" value="HATPase_RsbW-like"/>
    <property type="match status" value="1"/>
</dbReference>
<comment type="caution">
    <text evidence="4">The sequence shown here is derived from an EMBL/GenBank/DDBJ whole genome shotgun (WGS) entry which is preliminary data.</text>
</comment>
<evidence type="ECO:0000259" key="3">
    <source>
        <dbReference type="Pfam" id="PF13581"/>
    </source>
</evidence>
<feature type="region of interest" description="Disordered" evidence="2">
    <location>
        <begin position="135"/>
        <end position="158"/>
    </location>
</feature>
<dbReference type="GO" id="GO:0004674">
    <property type="term" value="F:protein serine/threonine kinase activity"/>
    <property type="evidence" value="ECO:0007669"/>
    <property type="project" value="UniProtKB-KW"/>
</dbReference>
<keyword evidence="4" id="KW-0547">Nucleotide-binding</keyword>
<evidence type="ECO:0000256" key="2">
    <source>
        <dbReference type="SAM" id="MobiDB-lite"/>
    </source>
</evidence>
<sequence length="158" mass="17281">MSISCVVVDDAVMSGLHSVRGVVREQLRHWDIGELADDAALIVTELLGNAFRHGRPPVRVSLTLDESGDRTALWIAVGDAGPAVDIGLLRAKWRHPSGRLSTDGRGLRLVDALAHSWGDRPGAFGHTVWARLDRQGRRHPNGRRHRSGEDRASVIPVL</sequence>
<dbReference type="EMBL" id="JAAGMA010000421">
    <property type="protein sequence ID" value="NEB10350.1"/>
    <property type="molecule type" value="Genomic_DNA"/>
</dbReference>
<dbReference type="InterPro" id="IPR003594">
    <property type="entry name" value="HATPase_dom"/>
</dbReference>
<dbReference type="PANTHER" id="PTHR35526">
    <property type="entry name" value="ANTI-SIGMA-F FACTOR RSBW-RELATED"/>
    <property type="match status" value="1"/>
</dbReference>
<protein>
    <submittedName>
        <fullName evidence="4">ATP-binding protein</fullName>
    </submittedName>
</protein>
<feature type="domain" description="Histidine kinase/HSP90-like ATPase" evidence="3">
    <location>
        <begin position="16"/>
        <end position="117"/>
    </location>
</feature>
<organism evidence="4 5">
    <name type="scientific">Streptomyces coelicoflavus</name>
    <dbReference type="NCBI Taxonomy" id="285562"/>
    <lineage>
        <taxon>Bacteria</taxon>
        <taxon>Bacillati</taxon>
        <taxon>Actinomycetota</taxon>
        <taxon>Actinomycetes</taxon>
        <taxon>Kitasatosporales</taxon>
        <taxon>Streptomycetaceae</taxon>
        <taxon>Streptomyces</taxon>
    </lineage>
</organism>
<evidence type="ECO:0000313" key="5">
    <source>
        <dbReference type="Proteomes" id="UP000470446"/>
    </source>
</evidence>
<dbReference type="Gene3D" id="3.30.565.10">
    <property type="entry name" value="Histidine kinase-like ATPase, C-terminal domain"/>
    <property type="match status" value="1"/>
</dbReference>
<accession>A0A7K3PK50</accession>
<dbReference type="SUPFAM" id="SSF55874">
    <property type="entry name" value="ATPase domain of HSP90 chaperone/DNA topoisomerase II/histidine kinase"/>
    <property type="match status" value="1"/>
</dbReference>
<keyword evidence="1" id="KW-0808">Transferase</keyword>
<dbReference type="PANTHER" id="PTHR35526:SF3">
    <property type="entry name" value="ANTI-SIGMA-F FACTOR RSBW"/>
    <property type="match status" value="1"/>
</dbReference>
<dbReference type="Pfam" id="PF13581">
    <property type="entry name" value="HATPase_c_2"/>
    <property type="match status" value="1"/>
</dbReference>
<keyword evidence="1" id="KW-0418">Kinase</keyword>
<dbReference type="InterPro" id="IPR036890">
    <property type="entry name" value="HATPase_C_sf"/>
</dbReference>
<feature type="compositionally biased region" description="Basic residues" evidence="2">
    <location>
        <begin position="136"/>
        <end position="146"/>
    </location>
</feature>
<dbReference type="AlphaFoldDB" id="A0A7K3PK50"/>
<evidence type="ECO:0000313" key="4">
    <source>
        <dbReference type="EMBL" id="NEB10350.1"/>
    </source>
</evidence>
<reference evidence="4 5" key="1">
    <citation type="submission" date="2020-01" db="EMBL/GenBank/DDBJ databases">
        <title>Insect and environment-associated Actinomycetes.</title>
        <authorList>
            <person name="Currrie C."/>
            <person name="Chevrette M."/>
            <person name="Carlson C."/>
            <person name="Stubbendieck R."/>
            <person name="Wendt-Pienkowski E."/>
        </authorList>
    </citation>
    <scope>NUCLEOTIDE SEQUENCE [LARGE SCALE GENOMIC DNA]</scope>
    <source>
        <strain evidence="4 5">SID14163</strain>
    </source>
</reference>
<name>A0A7K3PK50_9ACTN</name>
<dbReference type="InterPro" id="IPR050267">
    <property type="entry name" value="Anti-sigma-factor_SerPK"/>
</dbReference>
<keyword evidence="4" id="KW-0067">ATP-binding</keyword>
<keyword evidence="1" id="KW-0723">Serine/threonine-protein kinase</keyword>
<evidence type="ECO:0000256" key="1">
    <source>
        <dbReference type="ARBA" id="ARBA00022527"/>
    </source>
</evidence>
<gene>
    <name evidence="4" type="ORF">G3I32_16075</name>
</gene>
<dbReference type="GO" id="GO:0005524">
    <property type="term" value="F:ATP binding"/>
    <property type="evidence" value="ECO:0007669"/>
    <property type="project" value="UniProtKB-KW"/>
</dbReference>